<evidence type="ECO:0000313" key="3">
    <source>
        <dbReference type="Proteomes" id="UP000198847"/>
    </source>
</evidence>
<gene>
    <name evidence="2" type="ORF">SAMN04490178_10827</name>
</gene>
<dbReference type="EMBL" id="FODY01000008">
    <property type="protein sequence ID" value="SEO98058.1"/>
    <property type="molecule type" value="Genomic_DNA"/>
</dbReference>
<reference evidence="2 3" key="1">
    <citation type="submission" date="2016-10" db="EMBL/GenBank/DDBJ databases">
        <authorList>
            <person name="de Groot N.N."/>
        </authorList>
    </citation>
    <scope>NUCLEOTIDE SEQUENCE [LARGE SCALE GENOMIC DNA]</scope>
    <source>
        <strain evidence="2 3">DSM 13305</strain>
    </source>
</reference>
<keyword evidence="1" id="KW-0472">Membrane</keyword>
<dbReference type="AlphaFoldDB" id="A0A1H8U5X8"/>
<dbReference type="Proteomes" id="UP000198847">
    <property type="component" value="Unassembled WGS sequence"/>
</dbReference>
<evidence type="ECO:0000256" key="1">
    <source>
        <dbReference type="SAM" id="Phobius"/>
    </source>
</evidence>
<name>A0A1H8U5X8_9FIRM</name>
<feature type="transmembrane region" description="Helical" evidence="1">
    <location>
        <begin position="12"/>
        <end position="31"/>
    </location>
</feature>
<dbReference type="OrthoDB" id="9999547at2"/>
<keyword evidence="3" id="KW-1185">Reference proteome</keyword>
<proteinExistence type="predicted"/>
<accession>A0A1H8U5X8</accession>
<dbReference type="STRING" id="112903.SAMN04490178_10827"/>
<keyword evidence="1" id="KW-1133">Transmembrane helix</keyword>
<keyword evidence="1" id="KW-0812">Transmembrane</keyword>
<protein>
    <submittedName>
        <fullName evidence="2">Uncharacterized protein</fullName>
    </submittedName>
</protein>
<organism evidence="2 3">
    <name type="scientific">Propionispora vibrioides</name>
    <dbReference type="NCBI Taxonomy" id="112903"/>
    <lineage>
        <taxon>Bacteria</taxon>
        <taxon>Bacillati</taxon>
        <taxon>Bacillota</taxon>
        <taxon>Negativicutes</taxon>
        <taxon>Selenomonadales</taxon>
        <taxon>Sporomusaceae</taxon>
        <taxon>Propionispora</taxon>
    </lineage>
</organism>
<dbReference type="RefSeq" id="WP_091745666.1">
    <property type="nucleotide sequence ID" value="NZ_FODY01000008.1"/>
</dbReference>
<evidence type="ECO:0000313" key="2">
    <source>
        <dbReference type="EMBL" id="SEO98058.1"/>
    </source>
</evidence>
<sequence length="203" mass="22430">MDMQATVKKYGVSLLIGIAILIVSYILYAYVSNLHSRLSSTEKALQAEKDKPPVIKTETKTVTQLAYVPKETVIYRDAATGKETTGLEKTDVELTVSPPSVYMRYNGKEFEMAGIPGETSKFEQGKLTGEVTTATTIDVTDMVDKEVERRMEANRKHISLGGYVTNKGAALSLGLINKDLEYKAIATVPDYQKFFGVGIEKKF</sequence>